<evidence type="ECO:0000313" key="8">
    <source>
        <dbReference type="RefSeq" id="XP_020080482.1"/>
    </source>
</evidence>
<dbReference type="InterPro" id="IPR050186">
    <property type="entry name" value="TPT_transporter"/>
</dbReference>
<keyword evidence="7" id="KW-1185">Reference proteome</keyword>
<dbReference type="AlphaFoldDB" id="A0A6P5EBH2"/>
<dbReference type="InterPro" id="IPR004853">
    <property type="entry name" value="Sugar_P_trans_dom"/>
</dbReference>
<feature type="transmembrane region" description="Helical" evidence="5">
    <location>
        <begin position="124"/>
        <end position="142"/>
    </location>
</feature>
<name>A0A6P5EBH2_ANACO</name>
<feature type="transmembrane region" description="Helical" evidence="5">
    <location>
        <begin position="148"/>
        <end position="167"/>
    </location>
</feature>
<dbReference type="GO" id="GO:0016020">
    <property type="term" value="C:membrane"/>
    <property type="evidence" value="ECO:0007669"/>
    <property type="project" value="UniProtKB-SubCell"/>
</dbReference>
<protein>
    <submittedName>
        <fullName evidence="8">Uncharacterized membrane protein At1g06890-like isoform X2</fullName>
    </submittedName>
</protein>
<gene>
    <name evidence="8" type="primary">LOC109704153</name>
</gene>
<sequence>MSGFQLGVVGSLALSVASSVAIVICNKALMSSLGFPFATTLTSWHLMVTFCTLHVAQHLHLFEPKPLDGQTVVLFGLLNGTSIGLLNLSLGFNSVGFYQMTKLAIIPFTVLLETLFLKKTFSQNIKYSLLVLLFGVGIASVTDLKLNLLGSVLSLLAIATTCVGQIIKIKANKHNTEEVEGLFDAAPVSIRTVPSGYFVRDWPIRGPAPHQAQRIRVQLLACSFGIHRPILFDRGVGELQHIPSDRNDVASDVPGARPPQDLPSPFLWLHPLARTLHRAEHHRHPRRHSRHGLILLLLGSREK</sequence>
<accession>A0A6P5EBH2</accession>
<dbReference type="Proteomes" id="UP000515123">
    <property type="component" value="Unplaced"/>
</dbReference>
<dbReference type="PANTHER" id="PTHR11132">
    <property type="entry name" value="SOLUTE CARRIER FAMILY 35"/>
    <property type="match status" value="1"/>
</dbReference>
<dbReference type="RefSeq" id="XP_020080482.1">
    <property type="nucleotide sequence ID" value="XM_020224893.1"/>
</dbReference>
<proteinExistence type="predicted"/>
<dbReference type="OrthoDB" id="5547497at2759"/>
<reference evidence="8" key="2">
    <citation type="submission" date="2025-08" db="UniProtKB">
        <authorList>
            <consortium name="RefSeq"/>
        </authorList>
    </citation>
    <scope>IDENTIFICATION</scope>
    <source>
        <tissue evidence="8">Leaf</tissue>
    </source>
</reference>
<evidence type="ECO:0000256" key="4">
    <source>
        <dbReference type="ARBA" id="ARBA00023136"/>
    </source>
</evidence>
<evidence type="ECO:0000256" key="5">
    <source>
        <dbReference type="SAM" id="Phobius"/>
    </source>
</evidence>
<evidence type="ECO:0000256" key="2">
    <source>
        <dbReference type="ARBA" id="ARBA00022692"/>
    </source>
</evidence>
<evidence type="ECO:0000313" key="7">
    <source>
        <dbReference type="Proteomes" id="UP000515123"/>
    </source>
</evidence>
<comment type="subcellular location">
    <subcellularLocation>
        <location evidence="1">Membrane</location>
        <topology evidence="1">Multi-pass membrane protein</topology>
    </subcellularLocation>
</comment>
<reference evidence="7" key="1">
    <citation type="journal article" date="2015" name="Nat. Genet.">
        <title>The pineapple genome and the evolution of CAM photosynthesis.</title>
        <authorList>
            <person name="Ming R."/>
            <person name="VanBuren R."/>
            <person name="Wai C.M."/>
            <person name="Tang H."/>
            <person name="Schatz M.C."/>
            <person name="Bowers J.E."/>
            <person name="Lyons E."/>
            <person name="Wang M.L."/>
            <person name="Chen J."/>
            <person name="Biggers E."/>
            <person name="Zhang J."/>
            <person name="Huang L."/>
            <person name="Zhang L."/>
            <person name="Miao W."/>
            <person name="Zhang J."/>
            <person name="Ye Z."/>
            <person name="Miao C."/>
            <person name="Lin Z."/>
            <person name="Wang H."/>
            <person name="Zhou H."/>
            <person name="Yim W.C."/>
            <person name="Priest H.D."/>
            <person name="Zheng C."/>
            <person name="Woodhouse M."/>
            <person name="Edger P.P."/>
            <person name="Guyot R."/>
            <person name="Guo H.B."/>
            <person name="Guo H."/>
            <person name="Zheng G."/>
            <person name="Singh R."/>
            <person name="Sharma A."/>
            <person name="Min X."/>
            <person name="Zheng Y."/>
            <person name="Lee H."/>
            <person name="Gurtowski J."/>
            <person name="Sedlazeck F.J."/>
            <person name="Harkess A."/>
            <person name="McKain M.R."/>
            <person name="Liao Z."/>
            <person name="Fang J."/>
            <person name="Liu J."/>
            <person name="Zhang X."/>
            <person name="Zhang Q."/>
            <person name="Hu W."/>
            <person name="Qin Y."/>
            <person name="Wang K."/>
            <person name="Chen L.Y."/>
            <person name="Shirley N."/>
            <person name="Lin Y.R."/>
            <person name="Liu L.Y."/>
            <person name="Hernandez A.G."/>
            <person name="Wright C.L."/>
            <person name="Bulone V."/>
            <person name="Tuskan G.A."/>
            <person name="Heath K."/>
            <person name="Zee F."/>
            <person name="Moore P.H."/>
            <person name="Sunkar R."/>
            <person name="Leebens-Mack J.H."/>
            <person name="Mockler T."/>
            <person name="Bennetzen J.L."/>
            <person name="Freeling M."/>
            <person name="Sankoff D."/>
            <person name="Paterson A.H."/>
            <person name="Zhu X."/>
            <person name="Yang X."/>
            <person name="Smith J.A."/>
            <person name="Cushman J.C."/>
            <person name="Paull R.E."/>
            <person name="Yu Q."/>
        </authorList>
    </citation>
    <scope>NUCLEOTIDE SEQUENCE [LARGE SCALE GENOMIC DNA]</scope>
    <source>
        <strain evidence="7">cv. F153</strain>
    </source>
</reference>
<evidence type="ECO:0000256" key="1">
    <source>
        <dbReference type="ARBA" id="ARBA00004141"/>
    </source>
</evidence>
<dbReference type="GeneID" id="109704153"/>
<keyword evidence="2 5" id="KW-0812">Transmembrane</keyword>
<evidence type="ECO:0000259" key="6">
    <source>
        <dbReference type="Pfam" id="PF03151"/>
    </source>
</evidence>
<evidence type="ECO:0000256" key="3">
    <source>
        <dbReference type="ARBA" id="ARBA00022989"/>
    </source>
</evidence>
<feature type="transmembrane region" description="Helical" evidence="5">
    <location>
        <begin position="37"/>
        <end position="59"/>
    </location>
</feature>
<organism evidence="7 8">
    <name type="scientific">Ananas comosus</name>
    <name type="common">Pineapple</name>
    <name type="synonym">Ananas ananas</name>
    <dbReference type="NCBI Taxonomy" id="4615"/>
    <lineage>
        <taxon>Eukaryota</taxon>
        <taxon>Viridiplantae</taxon>
        <taxon>Streptophyta</taxon>
        <taxon>Embryophyta</taxon>
        <taxon>Tracheophyta</taxon>
        <taxon>Spermatophyta</taxon>
        <taxon>Magnoliopsida</taxon>
        <taxon>Liliopsida</taxon>
        <taxon>Poales</taxon>
        <taxon>Bromeliaceae</taxon>
        <taxon>Bromelioideae</taxon>
        <taxon>Ananas</taxon>
    </lineage>
</organism>
<feature type="domain" description="Sugar phosphate transporter" evidence="6">
    <location>
        <begin position="18"/>
        <end position="171"/>
    </location>
</feature>
<dbReference type="Pfam" id="PF03151">
    <property type="entry name" value="TPT"/>
    <property type="match status" value="1"/>
</dbReference>
<keyword evidence="3 5" id="KW-1133">Transmembrane helix</keyword>
<feature type="transmembrane region" description="Helical" evidence="5">
    <location>
        <begin position="71"/>
        <end position="90"/>
    </location>
</feature>
<keyword evidence="4 5" id="KW-0472">Membrane</keyword>